<accession>A0A1R3I0W2</accession>
<dbReference type="AlphaFoldDB" id="A0A1R3I0W2"/>
<protein>
    <submittedName>
        <fullName evidence="1">Uncharacterized protein</fullName>
    </submittedName>
</protein>
<dbReference type="EMBL" id="AWWV01010896">
    <property type="protein sequence ID" value="OMO76227.1"/>
    <property type="molecule type" value="Genomic_DNA"/>
</dbReference>
<evidence type="ECO:0000313" key="2">
    <source>
        <dbReference type="Proteomes" id="UP000188268"/>
    </source>
</evidence>
<sequence length="45" mass="5163">MGEREFVLTRQIGRVDEDPTNLAYTGRCTGESQMIIDFKEVLNDN</sequence>
<name>A0A1R3I0W2_COCAP</name>
<reference evidence="1 2" key="1">
    <citation type="submission" date="2013-09" db="EMBL/GenBank/DDBJ databases">
        <title>Corchorus capsularis genome sequencing.</title>
        <authorList>
            <person name="Alam M."/>
            <person name="Haque M.S."/>
            <person name="Islam M.S."/>
            <person name="Emdad E.M."/>
            <person name="Islam M.M."/>
            <person name="Ahmed B."/>
            <person name="Halim A."/>
            <person name="Hossen Q.M.M."/>
            <person name="Hossain M.Z."/>
            <person name="Ahmed R."/>
            <person name="Khan M.M."/>
            <person name="Islam R."/>
            <person name="Rashid M.M."/>
            <person name="Khan S.A."/>
            <person name="Rahman M.S."/>
            <person name="Alam M."/>
        </authorList>
    </citation>
    <scope>NUCLEOTIDE SEQUENCE [LARGE SCALE GENOMIC DNA]</scope>
    <source>
        <strain evidence="2">cv. CVL-1</strain>
        <tissue evidence="1">Whole seedling</tissue>
    </source>
</reference>
<keyword evidence="2" id="KW-1185">Reference proteome</keyword>
<organism evidence="1 2">
    <name type="scientific">Corchorus capsularis</name>
    <name type="common">Jute</name>
    <dbReference type="NCBI Taxonomy" id="210143"/>
    <lineage>
        <taxon>Eukaryota</taxon>
        <taxon>Viridiplantae</taxon>
        <taxon>Streptophyta</taxon>
        <taxon>Embryophyta</taxon>
        <taxon>Tracheophyta</taxon>
        <taxon>Spermatophyta</taxon>
        <taxon>Magnoliopsida</taxon>
        <taxon>eudicotyledons</taxon>
        <taxon>Gunneridae</taxon>
        <taxon>Pentapetalae</taxon>
        <taxon>rosids</taxon>
        <taxon>malvids</taxon>
        <taxon>Malvales</taxon>
        <taxon>Malvaceae</taxon>
        <taxon>Grewioideae</taxon>
        <taxon>Apeibeae</taxon>
        <taxon>Corchorus</taxon>
    </lineage>
</organism>
<proteinExistence type="predicted"/>
<dbReference type="Proteomes" id="UP000188268">
    <property type="component" value="Unassembled WGS sequence"/>
</dbReference>
<comment type="caution">
    <text evidence="1">The sequence shown here is derived from an EMBL/GenBank/DDBJ whole genome shotgun (WGS) entry which is preliminary data.</text>
</comment>
<dbReference type="Gramene" id="OMO76227">
    <property type="protein sequence ID" value="OMO76227"/>
    <property type="gene ID" value="CCACVL1_15840"/>
</dbReference>
<evidence type="ECO:0000313" key="1">
    <source>
        <dbReference type="EMBL" id="OMO76227.1"/>
    </source>
</evidence>
<gene>
    <name evidence="1" type="ORF">CCACVL1_15840</name>
</gene>